<sequence>MVDANLSMLKKRIEEVRKKEIVMKNRSCRAKHGWNYKTGYDHRHKKAGIFCSSMEMIGFVGGAVGFVFLSESKVAIKSSKLVRFGYYSQPNTGFVTADWAYGSMVKWVIPPTRP</sequence>
<name>A0ACC1XF27_MELAZ</name>
<evidence type="ECO:0000313" key="1">
    <source>
        <dbReference type="EMBL" id="KAJ4709798.1"/>
    </source>
</evidence>
<dbReference type="Proteomes" id="UP001164539">
    <property type="component" value="Chromosome 9"/>
</dbReference>
<reference evidence="1 2" key="1">
    <citation type="journal article" date="2023" name="Science">
        <title>Complex scaffold remodeling in plant triterpene biosynthesis.</title>
        <authorList>
            <person name="De La Pena R."/>
            <person name="Hodgson H."/>
            <person name="Liu J.C."/>
            <person name="Stephenson M.J."/>
            <person name="Martin A.C."/>
            <person name="Owen C."/>
            <person name="Harkess A."/>
            <person name="Leebens-Mack J."/>
            <person name="Jimenez L.E."/>
            <person name="Osbourn A."/>
            <person name="Sattely E.S."/>
        </authorList>
    </citation>
    <scope>NUCLEOTIDE SEQUENCE [LARGE SCALE GENOMIC DNA]</scope>
    <source>
        <strain evidence="2">cv. JPN11</strain>
        <tissue evidence="1">Leaf</tissue>
    </source>
</reference>
<organism evidence="1 2">
    <name type="scientific">Melia azedarach</name>
    <name type="common">Chinaberry tree</name>
    <dbReference type="NCBI Taxonomy" id="155640"/>
    <lineage>
        <taxon>Eukaryota</taxon>
        <taxon>Viridiplantae</taxon>
        <taxon>Streptophyta</taxon>
        <taxon>Embryophyta</taxon>
        <taxon>Tracheophyta</taxon>
        <taxon>Spermatophyta</taxon>
        <taxon>Magnoliopsida</taxon>
        <taxon>eudicotyledons</taxon>
        <taxon>Gunneridae</taxon>
        <taxon>Pentapetalae</taxon>
        <taxon>rosids</taxon>
        <taxon>malvids</taxon>
        <taxon>Sapindales</taxon>
        <taxon>Meliaceae</taxon>
        <taxon>Melia</taxon>
    </lineage>
</organism>
<gene>
    <name evidence="1" type="ORF">OWV82_016065</name>
</gene>
<protein>
    <submittedName>
        <fullName evidence="1">TGF-beta-activated kinase 1 and MAP3K7-binding protein like</fullName>
    </submittedName>
</protein>
<dbReference type="EMBL" id="CM051402">
    <property type="protein sequence ID" value="KAJ4709798.1"/>
    <property type="molecule type" value="Genomic_DNA"/>
</dbReference>
<comment type="caution">
    <text evidence="1">The sequence shown here is derived from an EMBL/GenBank/DDBJ whole genome shotgun (WGS) entry which is preliminary data.</text>
</comment>
<keyword evidence="1" id="KW-0808">Transferase</keyword>
<keyword evidence="2" id="KW-1185">Reference proteome</keyword>
<accession>A0ACC1XF27</accession>
<keyword evidence="1" id="KW-0418">Kinase</keyword>
<evidence type="ECO:0000313" key="2">
    <source>
        <dbReference type="Proteomes" id="UP001164539"/>
    </source>
</evidence>
<proteinExistence type="predicted"/>